<gene>
    <name evidence="2" type="ORF">ARMGADRAFT_1059684</name>
</gene>
<feature type="transmembrane region" description="Helical" evidence="1">
    <location>
        <begin position="83"/>
        <end position="103"/>
    </location>
</feature>
<feature type="transmembrane region" description="Helical" evidence="1">
    <location>
        <begin position="115"/>
        <end position="139"/>
    </location>
</feature>
<accession>A0A2H3E795</accession>
<evidence type="ECO:0000313" key="3">
    <source>
        <dbReference type="Proteomes" id="UP000217790"/>
    </source>
</evidence>
<keyword evidence="1" id="KW-1133">Transmembrane helix</keyword>
<dbReference type="OMA" id="ISWIISC"/>
<sequence length="284" mass="30959">MEHRINDTATGRVFDVLQISGAAGFLLIVLTAILSRHIQRHFTWLNFCISWIISCVSYTLLVFTGTNGSKHVPYALCVTQAALIYGAPVLTGGTTFSLAFYMYTHVKASLDHTSLGVDTFWLILGPYLIGLGFFLGVLVSGIRQPSQVHKAQNYCDLTSPFPYDPYAAILVIVLKGRYRSKAAALVVALAATGVVLISVFVAVQLYRNRRRLGHGTLHVAAAIRVICFGIVGFLGFVISAVYVITWNQGPGFDIILALVPNFGVVIFGSQADILHAWIALLRGR</sequence>
<organism evidence="2 3">
    <name type="scientific">Armillaria gallica</name>
    <name type="common">Bulbous honey fungus</name>
    <name type="synonym">Armillaria bulbosa</name>
    <dbReference type="NCBI Taxonomy" id="47427"/>
    <lineage>
        <taxon>Eukaryota</taxon>
        <taxon>Fungi</taxon>
        <taxon>Dikarya</taxon>
        <taxon>Basidiomycota</taxon>
        <taxon>Agaricomycotina</taxon>
        <taxon>Agaricomycetes</taxon>
        <taxon>Agaricomycetidae</taxon>
        <taxon>Agaricales</taxon>
        <taxon>Marasmiineae</taxon>
        <taxon>Physalacriaceae</taxon>
        <taxon>Armillaria</taxon>
    </lineage>
</organism>
<feature type="transmembrane region" description="Helical" evidence="1">
    <location>
        <begin position="217"/>
        <end position="242"/>
    </location>
</feature>
<keyword evidence="3" id="KW-1185">Reference proteome</keyword>
<feature type="transmembrane region" description="Helical" evidence="1">
    <location>
        <begin position="182"/>
        <end position="205"/>
    </location>
</feature>
<feature type="transmembrane region" description="Helical" evidence="1">
    <location>
        <begin position="42"/>
        <end position="63"/>
    </location>
</feature>
<dbReference type="STRING" id="47427.A0A2H3E795"/>
<dbReference type="AlphaFoldDB" id="A0A2H3E795"/>
<feature type="transmembrane region" description="Helical" evidence="1">
    <location>
        <begin position="254"/>
        <end position="280"/>
    </location>
</feature>
<proteinExistence type="predicted"/>
<dbReference type="EMBL" id="KZ293647">
    <property type="protein sequence ID" value="PBK99582.1"/>
    <property type="molecule type" value="Genomic_DNA"/>
</dbReference>
<feature type="transmembrane region" description="Helical" evidence="1">
    <location>
        <begin position="16"/>
        <end position="35"/>
    </location>
</feature>
<name>A0A2H3E795_ARMGA</name>
<evidence type="ECO:0000313" key="2">
    <source>
        <dbReference type="EMBL" id="PBK99582.1"/>
    </source>
</evidence>
<keyword evidence="1" id="KW-0812">Transmembrane</keyword>
<reference evidence="3" key="1">
    <citation type="journal article" date="2017" name="Nat. Ecol. Evol.">
        <title>Genome expansion and lineage-specific genetic innovations in the forest pathogenic fungi Armillaria.</title>
        <authorList>
            <person name="Sipos G."/>
            <person name="Prasanna A.N."/>
            <person name="Walter M.C."/>
            <person name="O'Connor E."/>
            <person name="Balint B."/>
            <person name="Krizsan K."/>
            <person name="Kiss B."/>
            <person name="Hess J."/>
            <person name="Varga T."/>
            <person name="Slot J."/>
            <person name="Riley R."/>
            <person name="Boka B."/>
            <person name="Rigling D."/>
            <person name="Barry K."/>
            <person name="Lee J."/>
            <person name="Mihaltcheva S."/>
            <person name="LaButti K."/>
            <person name="Lipzen A."/>
            <person name="Waldron R."/>
            <person name="Moloney N.M."/>
            <person name="Sperisen C."/>
            <person name="Kredics L."/>
            <person name="Vagvoelgyi C."/>
            <person name="Patrignani A."/>
            <person name="Fitzpatrick D."/>
            <person name="Nagy I."/>
            <person name="Doyle S."/>
            <person name="Anderson J.B."/>
            <person name="Grigoriev I.V."/>
            <person name="Gueldener U."/>
            <person name="Muensterkoetter M."/>
            <person name="Nagy L.G."/>
        </authorList>
    </citation>
    <scope>NUCLEOTIDE SEQUENCE [LARGE SCALE GENOMIC DNA]</scope>
    <source>
        <strain evidence="3">Ar21-2</strain>
    </source>
</reference>
<dbReference type="OrthoDB" id="2988301at2759"/>
<dbReference type="Proteomes" id="UP000217790">
    <property type="component" value="Unassembled WGS sequence"/>
</dbReference>
<keyword evidence="1" id="KW-0472">Membrane</keyword>
<protein>
    <recommendedName>
        <fullName evidence="4">G-protein coupled receptors family 3 profile domain-containing protein</fullName>
    </recommendedName>
</protein>
<evidence type="ECO:0008006" key="4">
    <source>
        <dbReference type="Google" id="ProtNLM"/>
    </source>
</evidence>
<dbReference type="InParanoid" id="A0A2H3E795"/>
<evidence type="ECO:0000256" key="1">
    <source>
        <dbReference type="SAM" id="Phobius"/>
    </source>
</evidence>